<protein>
    <submittedName>
        <fullName evidence="1">Uncharacterized protein</fullName>
    </submittedName>
</protein>
<comment type="caution">
    <text evidence="1">The sequence shown here is derived from an EMBL/GenBank/DDBJ whole genome shotgun (WGS) entry which is preliminary data.</text>
</comment>
<organism evidence="1 2">
    <name type="scientific">Corchorus capsularis</name>
    <name type="common">Jute</name>
    <dbReference type="NCBI Taxonomy" id="210143"/>
    <lineage>
        <taxon>Eukaryota</taxon>
        <taxon>Viridiplantae</taxon>
        <taxon>Streptophyta</taxon>
        <taxon>Embryophyta</taxon>
        <taxon>Tracheophyta</taxon>
        <taxon>Spermatophyta</taxon>
        <taxon>Magnoliopsida</taxon>
        <taxon>eudicotyledons</taxon>
        <taxon>Gunneridae</taxon>
        <taxon>Pentapetalae</taxon>
        <taxon>rosids</taxon>
        <taxon>malvids</taxon>
        <taxon>Malvales</taxon>
        <taxon>Malvaceae</taxon>
        <taxon>Grewioideae</taxon>
        <taxon>Apeibeae</taxon>
        <taxon>Corchorus</taxon>
    </lineage>
</organism>
<proteinExistence type="predicted"/>
<dbReference type="EMBL" id="AWWV01007520">
    <property type="protein sequence ID" value="OMO96057.1"/>
    <property type="molecule type" value="Genomic_DNA"/>
</dbReference>
<evidence type="ECO:0000313" key="1">
    <source>
        <dbReference type="EMBL" id="OMO96057.1"/>
    </source>
</evidence>
<evidence type="ECO:0000313" key="2">
    <source>
        <dbReference type="Proteomes" id="UP000188268"/>
    </source>
</evidence>
<dbReference type="Proteomes" id="UP000188268">
    <property type="component" value="Unassembled WGS sequence"/>
</dbReference>
<name>A0A1R3JMU8_COCAP</name>
<dbReference type="Gramene" id="OMO96057">
    <property type="protein sequence ID" value="OMO96057"/>
    <property type="gene ID" value="CCACVL1_05097"/>
</dbReference>
<keyword evidence="2" id="KW-1185">Reference proteome</keyword>
<sequence length="31" mass="3506">MAIWVCEINGVEELEKPLIAEEEQGVVSFRS</sequence>
<accession>A0A1R3JMU8</accession>
<gene>
    <name evidence="1" type="ORF">CCACVL1_05097</name>
</gene>
<reference evidence="1 2" key="1">
    <citation type="submission" date="2013-09" db="EMBL/GenBank/DDBJ databases">
        <title>Corchorus capsularis genome sequencing.</title>
        <authorList>
            <person name="Alam M."/>
            <person name="Haque M.S."/>
            <person name="Islam M.S."/>
            <person name="Emdad E.M."/>
            <person name="Islam M.M."/>
            <person name="Ahmed B."/>
            <person name="Halim A."/>
            <person name="Hossen Q.M.M."/>
            <person name="Hossain M.Z."/>
            <person name="Ahmed R."/>
            <person name="Khan M.M."/>
            <person name="Islam R."/>
            <person name="Rashid M.M."/>
            <person name="Khan S.A."/>
            <person name="Rahman M.S."/>
            <person name="Alam M."/>
        </authorList>
    </citation>
    <scope>NUCLEOTIDE SEQUENCE [LARGE SCALE GENOMIC DNA]</scope>
    <source>
        <strain evidence="2">cv. CVL-1</strain>
        <tissue evidence="1">Whole seedling</tissue>
    </source>
</reference>
<dbReference type="AlphaFoldDB" id="A0A1R3JMU8"/>